<reference evidence="1" key="3">
    <citation type="submission" date="2025-09" db="UniProtKB">
        <authorList>
            <consortium name="Ensembl"/>
        </authorList>
    </citation>
    <scope>IDENTIFICATION</scope>
</reference>
<organism evidence="1 2">
    <name type="scientific">Oncorhynchus mykiss</name>
    <name type="common">Rainbow trout</name>
    <name type="synonym">Salmo gairdneri</name>
    <dbReference type="NCBI Taxonomy" id="8022"/>
    <lineage>
        <taxon>Eukaryota</taxon>
        <taxon>Metazoa</taxon>
        <taxon>Chordata</taxon>
        <taxon>Craniata</taxon>
        <taxon>Vertebrata</taxon>
        <taxon>Euteleostomi</taxon>
        <taxon>Actinopterygii</taxon>
        <taxon>Neopterygii</taxon>
        <taxon>Teleostei</taxon>
        <taxon>Protacanthopterygii</taxon>
        <taxon>Salmoniformes</taxon>
        <taxon>Salmonidae</taxon>
        <taxon>Salmoninae</taxon>
        <taxon>Oncorhynchus</taxon>
    </lineage>
</organism>
<reference evidence="1" key="2">
    <citation type="submission" date="2025-08" db="UniProtKB">
        <authorList>
            <consortium name="Ensembl"/>
        </authorList>
    </citation>
    <scope>IDENTIFICATION</scope>
</reference>
<sequence length="70" mass="7864">MAWLRGALSQVGLGIKRETERKQHQSTTDDQAIVHRLPSLAGEPALGRVLVVPNFFHLIMMETSVFLAFF</sequence>
<reference evidence="1" key="1">
    <citation type="submission" date="2020-07" db="EMBL/GenBank/DDBJ databases">
        <title>A long reads based de novo assembly of the rainbow trout Arlee double haploid line genome.</title>
        <authorList>
            <person name="Gao G."/>
            <person name="Palti Y."/>
        </authorList>
    </citation>
    <scope>NUCLEOTIDE SEQUENCE [LARGE SCALE GENOMIC DNA]</scope>
</reference>
<name>A0A8K9WZU0_ONCMY</name>
<dbReference type="AlphaFoldDB" id="A0A8K9WZU0"/>
<protein>
    <submittedName>
        <fullName evidence="1">Uncharacterized protein</fullName>
    </submittedName>
</protein>
<evidence type="ECO:0000313" key="2">
    <source>
        <dbReference type="Proteomes" id="UP000694395"/>
    </source>
</evidence>
<proteinExistence type="predicted"/>
<keyword evidence="2" id="KW-1185">Reference proteome</keyword>
<accession>A0A8K9WZU0</accession>
<evidence type="ECO:0000313" key="1">
    <source>
        <dbReference type="Ensembl" id="ENSOMYP00000125734.1"/>
    </source>
</evidence>
<dbReference type="Ensembl" id="ENSOMYT00000137723.1">
    <property type="protein sequence ID" value="ENSOMYP00000125734.1"/>
    <property type="gene ID" value="ENSOMYG00000072541.1"/>
</dbReference>
<dbReference type="Proteomes" id="UP000694395">
    <property type="component" value="Chromosome 26"/>
</dbReference>